<evidence type="ECO:0000256" key="4">
    <source>
        <dbReference type="ARBA" id="ARBA00023125"/>
    </source>
</evidence>
<accession>A0AAT9GEX1</accession>
<feature type="compositionally biased region" description="Basic and acidic residues" evidence="7">
    <location>
        <begin position="57"/>
        <end position="68"/>
    </location>
</feature>
<organism evidence="8">
    <name type="scientific">Wolbachia endosymbiont of Sergentomyia squamirostris</name>
    <dbReference type="NCBI Taxonomy" id="3113640"/>
    <lineage>
        <taxon>Bacteria</taxon>
        <taxon>Pseudomonadati</taxon>
        <taxon>Pseudomonadota</taxon>
        <taxon>Alphaproteobacteria</taxon>
        <taxon>Rickettsiales</taxon>
        <taxon>Anaplasmataceae</taxon>
        <taxon>Wolbachieae</taxon>
        <taxon>Wolbachia</taxon>
    </lineage>
</organism>
<reference evidence="8" key="1">
    <citation type="submission" date="2024-01" db="EMBL/GenBank/DDBJ databases">
        <title>Sequencing the genomes of a sandfly, Sergentomyia squamirostris, and its two endosymbionts.</title>
        <authorList>
            <person name="Itokawa K."/>
            <person name="Sanjoba C."/>
        </authorList>
    </citation>
    <scope>NUCLEOTIDE SEQUENCE</scope>
    <source>
        <strain evidence="8">WSSQ</strain>
    </source>
</reference>
<dbReference type="GO" id="GO:0003677">
    <property type="term" value="F:DNA binding"/>
    <property type="evidence" value="ECO:0007669"/>
    <property type="project" value="UniProtKB-UniRule"/>
</dbReference>
<evidence type="ECO:0000256" key="3">
    <source>
        <dbReference type="ARBA" id="ARBA00022578"/>
    </source>
</evidence>
<sequence>MSQRIANRTTGLVDYKELETNILSSIREGRPLMGKDGALTPFVKRLLEASLEGEIEHHLSTESEENNRRNGRNGKTLKTSAGSFELLIPRDREGSFEPQIVKKRQTSLHPELETKVLNMFASGVGYRDISSYVEEIYDHKISAAEISGITDKLLPIINEWRSRPLQSVYPIVFMDGMFFKIKEDGRCVSKCMYNILAKWQKRSTGFLLSRKRGS</sequence>
<evidence type="ECO:0000313" key="8">
    <source>
        <dbReference type="EMBL" id="BFD48263.1"/>
    </source>
</evidence>
<evidence type="ECO:0000256" key="5">
    <source>
        <dbReference type="ARBA" id="ARBA00023172"/>
    </source>
</evidence>
<protein>
    <recommendedName>
        <fullName evidence="6">Mutator family transposase</fullName>
    </recommendedName>
</protein>
<dbReference type="EMBL" id="AP029172">
    <property type="protein sequence ID" value="BFD48263.1"/>
    <property type="molecule type" value="Genomic_DNA"/>
</dbReference>
<dbReference type="AlphaFoldDB" id="A0AAT9GEX1"/>
<gene>
    <name evidence="8" type="ORF">DMENIID0003_13370</name>
</gene>
<evidence type="ECO:0000256" key="2">
    <source>
        <dbReference type="ARBA" id="ARBA00010961"/>
    </source>
</evidence>
<feature type="region of interest" description="Disordered" evidence="7">
    <location>
        <begin position="57"/>
        <end position="77"/>
    </location>
</feature>
<evidence type="ECO:0000256" key="1">
    <source>
        <dbReference type="ARBA" id="ARBA00002190"/>
    </source>
</evidence>
<dbReference type="PANTHER" id="PTHR33217">
    <property type="entry name" value="TRANSPOSASE FOR INSERTION SEQUENCE ELEMENT IS1081"/>
    <property type="match status" value="1"/>
</dbReference>
<dbReference type="PANTHER" id="PTHR33217:SF8">
    <property type="entry name" value="MUTATOR FAMILY TRANSPOSASE"/>
    <property type="match status" value="1"/>
</dbReference>
<keyword evidence="3 6" id="KW-0815">Transposition</keyword>
<comment type="function">
    <text evidence="1 6">Required for the transposition of the insertion element.</text>
</comment>
<dbReference type="GO" id="GO:0004803">
    <property type="term" value="F:transposase activity"/>
    <property type="evidence" value="ECO:0007669"/>
    <property type="project" value="UniProtKB-UniRule"/>
</dbReference>
<keyword evidence="5 6" id="KW-0233">DNA recombination</keyword>
<name>A0AAT9GEX1_9RICK</name>
<evidence type="ECO:0000256" key="7">
    <source>
        <dbReference type="SAM" id="MobiDB-lite"/>
    </source>
</evidence>
<dbReference type="InterPro" id="IPR001207">
    <property type="entry name" value="Transposase_mutator"/>
</dbReference>
<evidence type="ECO:0000256" key="6">
    <source>
        <dbReference type="RuleBase" id="RU365089"/>
    </source>
</evidence>
<proteinExistence type="inferred from homology"/>
<keyword evidence="6" id="KW-0814">Transposable element</keyword>
<dbReference type="Pfam" id="PF00872">
    <property type="entry name" value="Transposase_mut"/>
    <property type="match status" value="1"/>
</dbReference>
<keyword evidence="4 6" id="KW-0238">DNA-binding</keyword>
<dbReference type="GO" id="GO:0006313">
    <property type="term" value="P:DNA transposition"/>
    <property type="evidence" value="ECO:0007669"/>
    <property type="project" value="UniProtKB-UniRule"/>
</dbReference>
<comment type="similarity">
    <text evidence="2 6">Belongs to the transposase mutator family.</text>
</comment>